<gene>
    <name evidence="3" type="ORF">GGE46_005508</name>
    <name evidence="4" type="ORF">GGE57_005505</name>
</gene>
<dbReference type="FunFam" id="1.10.287.130:FF:000058">
    <property type="entry name" value="Histidine phosphotransferase ChpT"/>
    <property type="match status" value="1"/>
</dbReference>
<feature type="domain" description="Histidine phosphotransferase ChpT C-terminal" evidence="2">
    <location>
        <begin position="100"/>
        <end position="221"/>
    </location>
</feature>
<dbReference type="Gene3D" id="1.10.287.130">
    <property type="match status" value="1"/>
</dbReference>
<dbReference type="Pfam" id="PF10090">
    <property type="entry name" value="HPTransfase"/>
    <property type="match status" value="1"/>
</dbReference>
<dbReference type="Gene3D" id="3.30.565.10">
    <property type="entry name" value="Histidine kinase-like ATPase, C-terminal domain"/>
    <property type="match status" value="1"/>
</dbReference>
<dbReference type="GO" id="GO:0016740">
    <property type="term" value="F:transferase activity"/>
    <property type="evidence" value="ECO:0007669"/>
    <property type="project" value="UniProtKB-KW"/>
</dbReference>
<feature type="region of interest" description="Disordered" evidence="1">
    <location>
        <begin position="1"/>
        <end position="23"/>
    </location>
</feature>
<evidence type="ECO:0000313" key="5">
    <source>
        <dbReference type="Proteomes" id="UP000523431"/>
    </source>
</evidence>
<organism evidence="4 5">
    <name type="scientific">Rhizobium etli</name>
    <dbReference type="NCBI Taxonomy" id="29449"/>
    <lineage>
        <taxon>Bacteria</taxon>
        <taxon>Pseudomonadati</taxon>
        <taxon>Pseudomonadota</taxon>
        <taxon>Alphaproteobacteria</taxon>
        <taxon>Hyphomicrobiales</taxon>
        <taxon>Rhizobiaceae</taxon>
        <taxon>Rhizobium/Agrobacterium group</taxon>
        <taxon>Rhizobium</taxon>
    </lineage>
</organism>
<comment type="caution">
    <text evidence="4">The sequence shown here is derived from an EMBL/GenBank/DDBJ whole genome shotgun (WGS) entry which is preliminary data.</text>
</comment>
<dbReference type="EMBL" id="JACIHU010000015">
    <property type="protein sequence ID" value="MBB4482892.1"/>
    <property type="molecule type" value="Genomic_DNA"/>
</dbReference>
<evidence type="ECO:0000259" key="2">
    <source>
        <dbReference type="Pfam" id="PF10090"/>
    </source>
</evidence>
<dbReference type="EMBL" id="JACIID010000015">
    <property type="protein sequence ID" value="MBB4538721.1"/>
    <property type="molecule type" value="Genomic_DNA"/>
</dbReference>
<name>A0A7W6ZM92_RHIET</name>
<dbReference type="Proteomes" id="UP000557344">
    <property type="component" value="Unassembled WGS sequence"/>
</dbReference>
<evidence type="ECO:0000313" key="6">
    <source>
        <dbReference type="Proteomes" id="UP000557344"/>
    </source>
</evidence>
<evidence type="ECO:0000256" key="1">
    <source>
        <dbReference type="SAM" id="MobiDB-lite"/>
    </source>
</evidence>
<accession>A0A7W6ZM92</accession>
<dbReference type="InterPro" id="IPR018762">
    <property type="entry name" value="ChpT_C"/>
</dbReference>
<proteinExistence type="predicted"/>
<dbReference type="AlphaFoldDB" id="A0A7W6ZM92"/>
<keyword evidence="4" id="KW-0808">Transferase</keyword>
<dbReference type="Proteomes" id="UP000523431">
    <property type="component" value="Unassembled WGS sequence"/>
</dbReference>
<dbReference type="NCBIfam" id="NF046018">
    <property type="entry name" value="HisPtaseChptBrucRhz"/>
    <property type="match status" value="1"/>
</dbReference>
<dbReference type="InterPro" id="IPR036890">
    <property type="entry name" value="HATPase_C_sf"/>
</dbReference>
<feature type="compositionally biased region" description="Basic and acidic residues" evidence="1">
    <location>
        <begin position="1"/>
        <end position="10"/>
    </location>
</feature>
<reference evidence="5 6" key="1">
    <citation type="submission" date="2020-08" db="EMBL/GenBank/DDBJ databases">
        <title>Genomic Encyclopedia of Type Strains, Phase IV (KMG-V): Genome sequencing to study the core and pangenomes of soil and plant-associated prokaryotes.</title>
        <authorList>
            <person name="Whitman W."/>
        </authorList>
    </citation>
    <scope>NUCLEOTIDE SEQUENCE [LARGE SCALE GENOMIC DNA]</scope>
    <source>
        <strain evidence="3 6">SEMIA 471</strain>
        <strain evidence="4 5">SEMIA 489</strain>
    </source>
</reference>
<sequence>MTHITGRDEIAAPQETMMSKNPNLTLSGPDLAALLCSRVCHDVISPVGAINNGLELLDEGGADSDAMDLIRTSALNASVRLKFARLAFGASGSVGASIDTGEAERAAKDFALAEKKTEVIWNGPRAIVAKNRVKLLLNLFLVAYSSIPRGGVLEVTLENPEFDAKFTLTAKGKMMRLPPKFVEISTGTIEEAIDAHSIQPYYAVLLAEECGMTLDHSASADELVFTAVVAAA</sequence>
<evidence type="ECO:0000313" key="3">
    <source>
        <dbReference type="EMBL" id="MBB4482892.1"/>
    </source>
</evidence>
<evidence type="ECO:0000313" key="4">
    <source>
        <dbReference type="EMBL" id="MBB4538721.1"/>
    </source>
</evidence>
<protein>
    <submittedName>
        <fullName evidence="4">Histidine phosphotransferase ChpT</fullName>
    </submittedName>
</protein>